<dbReference type="GO" id="GO:0003824">
    <property type="term" value="F:catalytic activity"/>
    <property type="evidence" value="ECO:0007669"/>
    <property type="project" value="InterPro"/>
</dbReference>
<dbReference type="SUPFAM" id="SSF52317">
    <property type="entry name" value="Class I glutamine amidotransferase-like"/>
    <property type="match status" value="1"/>
</dbReference>
<comment type="pathway">
    <text evidence="1">Cofactor biosynthesis; adenosylcobalamin biosynthesis.</text>
</comment>
<reference evidence="6" key="1">
    <citation type="submission" date="2018-05" db="EMBL/GenBank/DDBJ databases">
        <authorList>
            <person name="Lanie J.A."/>
            <person name="Ng W.-L."/>
            <person name="Kazmierczak K.M."/>
            <person name="Andrzejewski T.M."/>
            <person name="Davidsen T.M."/>
            <person name="Wayne K.J."/>
            <person name="Tettelin H."/>
            <person name="Glass J.I."/>
            <person name="Rusch D."/>
            <person name="Podicherti R."/>
            <person name="Tsui H.-C.T."/>
            <person name="Winkler M.E."/>
        </authorList>
    </citation>
    <scope>NUCLEOTIDE SEQUENCE</scope>
</reference>
<dbReference type="PROSITE" id="PS51274">
    <property type="entry name" value="GATASE_COBBQ"/>
    <property type="match status" value="1"/>
</dbReference>
<feature type="domain" description="CobQ/CobB/MinD/ParA nucleotide binding" evidence="4">
    <location>
        <begin position="5"/>
        <end position="228"/>
    </location>
</feature>
<dbReference type="EMBL" id="UINC01000287">
    <property type="protein sequence ID" value="SUZ52650.1"/>
    <property type="molecule type" value="Genomic_DNA"/>
</dbReference>
<evidence type="ECO:0000256" key="1">
    <source>
        <dbReference type="ARBA" id="ARBA00004953"/>
    </source>
</evidence>
<proteinExistence type="inferred from homology"/>
<evidence type="ECO:0000259" key="4">
    <source>
        <dbReference type="Pfam" id="PF01656"/>
    </source>
</evidence>
<dbReference type="Pfam" id="PF07685">
    <property type="entry name" value="GATase_3"/>
    <property type="match status" value="1"/>
</dbReference>
<dbReference type="PANTHER" id="PTHR21343">
    <property type="entry name" value="DETHIOBIOTIN SYNTHETASE"/>
    <property type="match status" value="1"/>
</dbReference>
<dbReference type="Pfam" id="PF01656">
    <property type="entry name" value="CbiA"/>
    <property type="match status" value="1"/>
</dbReference>
<evidence type="ECO:0000256" key="2">
    <source>
        <dbReference type="ARBA" id="ARBA00022573"/>
    </source>
</evidence>
<dbReference type="NCBIfam" id="NF001989">
    <property type="entry name" value="PRK00784.1"/>
    <property type="match status" value="1"/>
</dbReference>
<accession>A0A381NDI4</accession>
<sequence>MPNILMFQGTGSGVGKSVLAAGFCRLLKNRGFRVLPFKAQNMALNSGVTQEGLEMGRAQIVQAEACGVLPDVRMNPILLKPQGSGTSQLIRMGKVVCTCSAREYYTLAEENFRIAKDAFGSLKSESDWIVMEGAGSPAEINLQATDIVNMRMAEHAGAKVLLVGDIDRGGVFAWLKGTYDLIQARHQPLLHGMLINKFRGDVSLLEPGIKQFSIIVPVPVLGVIPWREMQLEDEDSQNLQSKIHSDAKLDVAIIRLPHISNFTDFDPLKLIDGISVRFIKNVSDLESADLIILPGSKNTLADLRFLHESGFAEKLKNLSGQTWILGICGGFQMLGRSVDDPKNMESAETSGASDYESGLGLLPMTTILEGDKQLVRRTYQGENWLDGLEWMGYEIHLGRTVFQSSPQETLVKNDSSLGVIEREQKIIGTYIHGWLESPEVTQRLLALLTSESFVIPFSFQETKEQEMDELAEFLEEHCEVEKIIQN</sequence>
<dbReference type="InterPro" id="IPR002586">
    <property type="entry name" value="CobQ/CobB/MinD/ParA_Nub-bd_dom"/>
</dbReference>
<dbReference type="GO" id="GO:0009236">
    <property type="term" value="P:cobalamin biosynthetic process"/>
    <property type="evidence" value="ECO:0007669"/>
    <property type="project" value="UniProtKB-UniPathway"/>
</dbReference>
<feature type="domain" description="CobB/CobQ-like glutamine amidotransferase" evidence="5">
    <location>
        <begin position="250"/>
        <end position="438"/>
    </location>
</feature>
<dbReference type="Gene3D" id="3.40.50.880">
    <property type="match status" value="1"/>
</dbReference>
<dbReference type="InterPro" id="IPR004459">
    <property type="entry name" value="CobQ_synth"/>
</dbReference>
<dbReference type="Gene3D" id="3.40.50.300">
    <property type="entry name" value="P-loop containing nucleotide triphosphate hydrolases"/>
    <property type="match status" value="1"/>
</dbReference>
<dbReference type="SUPFAM" id="SSF52540">
    <property type="entry name" value="P-loop containing nucleoside triphosphate hydrolases"/>
    <property type="match status" value="1"/>
</dbReference>
<dbReference type="NCBIfam" id="TIGR00313">
    <property type="entry name" value="cobQ"/>
    <property type="match status" value="1"/>
</dbReference>
<organism evidence="6">
    <name type="scientific">marine metagenome</name>
    <dbReference type="NCBI Taxonomy" id="408172"/>
    <lineage>
        <taxon>unclassified sequences</taxon>
        <taxon>metagenomes</taxon>
        <taxon>ecological metagenomes</taxon>
    </lineage>
</organism>
<dbReference type="InterPro" id="IPR029062">
    <property type="entry name" value="Class_I_gatase-like"/>
</dbReference>
<gene>
    <name evidence="6" type="ORF">METZ01_LOCUS5504</name>
</gene>
<dbReference type="InterPro" id="IPR027417">
    <property type="entry name" value="P-loop_NTPase"/>
</dbReference>
<dbReference type="UniPathway" id="UPA00148"/>
<evidence type="ECO:0000256" key="3">
    <source>
        <dbReference type="ARBA" id="ARBA00022962"/>
    </source>
</evidence>
<dbReference type="PANTHER" id="PTHR21343:SF1">
    <property type="entry name" value="COBYRIC ACID SYNTHASE"/>
    <property type="match status" value="1"/>
</dbReference>
<protein>
    <submittedName>
        <fullName evidence="6">Uncharacterized protein</fullName>
    </submittedName>
</protein>
<dbReference type="InterPro" id="IPR011698">
    <property type="entry name" value="GATase_3"/>
</dbReference>
<dbReference type="InterPro" id="IPR033949">
    <property type="entry name" value="CobQ_GATase1"/>
</dbReference>
<dbReference type="HAMAP" id="MF_00028">
    <property type="entry name" value="CobQ"/>
    <property type="match status" value="1"/>
</dbReference>
<dbReference type="InterPro" id="IPR047045">
    <property type="entry name" value="CobQ_N"/>
</dbReference>
<keyword evidence="3" id="KW-0315">Glutamine amidotransferase</keyword>
<evidence type="ECO:0000259" key="5">
    <source>
        <dbReference type="Pfam" id="PF07685"/>
    </source>
</evidence>
<keyword evidence="2" id="KW-0169">Cobalamin biosynthesis</keyword>
<name>A0A381NDI4_9ZZZZ</name>
<dbReference type="AlphaFoldDB" id="A0A381NDI4"/>
<evidence type="ECO:0000313" key="6">
    <source>
        <dbReference type="EMBL" id="SUZ52650.1"/>
    </source>
</evidence>
<dbReference type="CDD" id="cd01750">
    <property type="entry name" value="GATase1_CobQ"/>
    <property type="match status" value="1"/>
</dbReference>
<dbReference type="CDD" id="cd05389">
    <property type="entry name" value="CobQ_N"/>
    <property type="match status" value="1"/>
</dbReference>